<keyword evidence="2" id="KW-0880">Kelch repeat</keyword>
<dbReference type="Pfam" id="PF24681">
    <property type="entry name" value="Kelch_KLHDC2_KLHL20_DRC7"/>
    <property type="match status" value="1"/>
</dbReference>
<dbReference type="SUPFAM" id="SSF47473">
    <property type="entry name" value="EF-hand"/>
    <property type="match status" value="1"/>
</dbReference>
<accession>D2UXU0</accession>
<dbReference type="Gene3D" id="2.120.10.80">
    <property type="entry name" value="Kelch-type beta propeller"/>
    <property type="match status" value="1"/>
</dbReference>
<dbReference type="GO" id="GO:0046785">
    <property type="term" value="P:microtubule polymerization"/>
    <property type="evidence" value="ECO:0007669"/>
    <property type="project" value="InterPro"/>
</dbReference>
<name>D2UXU0_NAEGR</name>
<evidence type="ECO:0000256" key="1">
    <source>
        <dbReference type="ARBA" id="ARBA00010994"/>
    </source>
</evidence>
<dbReference type="Gene3D" id="1.10.238.10">
    <property type="entry name" value="EF-hand"/>
    <property type="match status" value="1"/>
</dbReference>
<dbReference type="OrthoDB" id="45365at2759"/>
<dbReference type="PANTHER" id="PTHR46093">
    <property type="entry name" value="ACYL-COA-BINDING DOMAIN-CONTAINING PROTEIN 5"/>
    <property type="match status" value="1"/>
</dbReference>
<dbReference type="SUPFAM" id="SSF117281">
    <property type="entry name" value="Kelch motif"/>
    <property type="match status" value="1"/>
</dbReference>
<dbReference type="Pfam" id="PF05517">
    <property type="entry name" value="p25-alpha"/>
    <property type="match status" value="1"/>
</dbReference>
<dbReference type="STRING" id="5762.D2UXU0"/>
<dbReference type="GO" id="GO:0015631">
    <property type="term" value="F:tubulin binding"/>
    <property type="evidence" value="ECO:0007669"/>
    <property type="project" value="InterPro"/>
</dbReference>
<dbReference type="EMBL" id="GG738845">
    <property type="protein sequence ID" value="EFC50346.1"/>
    <property type="molecule type" value="Genomic_DNA"/>
</dbReference>
<dbReference type="OMA" id="FMYYCSF"/>
<dbReference type="InterPro" id="IPR008907">
    <property type="entry name" value="TPP/p25"/>
</dbReference>
<keyword evidence="3" id="KW-0677">Repeat</keyword>
<dbReference type="RefSeq" id="XP_002683090.1">
    <property type="nucleotide sequence ID" value="XM_002683044.1"/>
</dbReference>
<dbReference type="AlphaFoldDB" id="D2UXU0"/>
<dbReference type="InterPro" id="IPR011992">
    <property type="entry name" value="EF-hand-dom_pair"/>
</dbReference>
<proteinExistence type="inferred from homology"/>
<evidence type="ECO:0000313" key="5">
    <source>
        <dbReference type="Proteomes" id="UP000006671"/>
    </source>
</evidence>
<keyword evidence="5" id="KW-1185">Reference proteome</keyword>
<evidence type="ECO:0000256" key="3">
    <source>
        <dbReference type="ARBA" id="ARBA00022737"/>
    </source>
</evidence>
<dbReference type="eggNOG" id="KOG0379">
    <property type="taxonomic scope" value="Eukaryota"/>
</dbReference>
<gene>
    <name evidence="4" type="ORF">NAEGRDRAFT_61240</name>
</gene>
<dbReference type="GeneID" id="8863805"/>
<sequence>MNLTKETKKLVWKQQIEARGSTWKVKCVSLSENDLLVLGSDTDEQSSHLFICDLKSLEWSTAPLFGDGPSNSDFHFPIISEENEGLFVFWIMREKGLPALLVADYENEGLTLSKGEQVLLFDSDTMDDDMILCMNRKDRVIVAPKTLFAVEEENSFFEFFERSEIVISFLNFANGMQWSRILVDNDQAPRARRDFTCTKIDQKIYFFGGISDSGIIHNDMYILDLIDLKWSKCTFKSEDDKPTARYGHSATVLDSEYILIFGGSGYETKFNDLYLFNIFSKEWSLLEIDECPLARSHHSFVRLNEFIVLFGGEGEESILNDLFILDIEESRWEKIENDFNPSPRFKHFCGLFSSQDSLVFFGGENGSENLFDIYTLHAEDDNEVELIYSSPKLEIEDEFRLEISSEENDSTQVENDVNWSTNQPEEYELNSYAFIEESAEEEDRMDEIVFEENSSTTSVVEQPQQYDQMTQTSVDREEEIFDFSHDFQTHNEGNDLVIEFDTHEFVVEDECFLEPTSSQLTEEKDMLEVIFRSISLGNPTISLFTLLKICRNCRITENWLCYDSILETVSNILQKTLNGEEQIDCLEFRKITAELSQKRSKKLQDTTFSHMQLIETLLKPYYKTVSNPDDMLIEILSPTILNLFTSKKEQLQELFSVYSCLNSNSHFPDTKEVMKSNSTISLAEFLSFAETFDITPHKISRVPLQKTIFYNSLPPEGSESFKESKSKGLNYPQFLESLCRLAIHIYSQHPFSNLVKTSKDKVDIFFKHMGFKDISKFKEFLKKAGIGGISFSPSKKIATKIAKPSNLTNSGGSTKQKPDQIMETKQIITDEIRRQYVEMIQNKYLLKEELENVFMYYCSFGNRMNLDLMSSSKFKMFIRDTNIYNYGFKQEEADLIFVKILSSTKKKSNLSQKLTFPQFVDCVKEIASKLRKDITPSKAFAQFLLIDVLPKVHRLENQKYLGNDEKLNVLLDKFRNNLQKAVPPFVGRETEQSKVENGGNIVPSSIQFLFFMTAFSVPTLR</sequence>
<dbReference type="PANTHER" id="PTHR46093:SF18">
    <property type="entry name" value="FIBRONECTIN TYPE-III DOMAIN-CONTAINING PROTEIN"/>
    <property type="match status" value="1"/>
</dbReference>
<organism evidence="5">
    <name type="scientific">Naegleria gruberi</name>
    <name type="common">Amoeba</name>
    <dbReference type="NCBI Taxonomy" id="5762"/>
    <lineage>
        <taxon>Eukaryota</taxon>
        <taxon>Discoba</taxon>
        <taxon>Heterolobosea</taxon>
        <taxon>Tetramitia</taxon>
        <taxon>Eutetramitia</taxon>
        <taxon>Vahlkampfiidae</taxon>
        <taxon>Naegleria</taxon>
    </lineage>
</organism>
<protein>
    <submittedName>
        <fullName evidence="4">Predicted protein</fullName>
    </submittedName>
</protein>
<dbReference type="InterPro" id="IPR015915">
    <property type="entry name" value="Kelch-typ_b-propeller"/>
</dbReference>
<reference evidence="4 5" key="1">
    <citation type="journal article" date="2010" name="Cell">
        <title>The genome of Naegleria gruberi illuminates early eukaryotic versatility.</title>
        <authorList>
            <person name="Fritz-Laylin L.K."/>
            <person name="Prochnik S.E."/>
            <person name="Ginger M.L."/>
            <person name="Dacks J.B."/>
            <person name="Carpenter M.L."/>
            <person name="Field M.C."/>
            <person name="Kuo A."/>
            <person name="Paredez A."/>
            <person name="Chapman J."/>
            <person name="Pham J."/>
            <person name="Shu S."/>
            <person name="Neupane R."/>
            <person name="Cipriano M."/>
            <person name="Mancuso J."/>
            <person name="Tu H."/>
            <person name="Salamov A."/>
            <person name="Lindquist E."/>
            <person name="Shapiro H."/>
            <person name="Lucas S."/>
            <person name="Grigoriev I.V."/>
            <person name="Cande W.Z."/>
            <person name="Fulton C."/>
            <person name="Rokhsar D.S."/>
            <person name="Dawson S.C."/>
        </authorList>
    </citation>
    <scope>NUCLEOTIDE SEQUENCE [LARGE SCALE GENOMIC DNA]</scope>
    <source>
        <strain evidence="4 5">NEG-M</strain>
    </source>
</reference>
<dbReference type="VEuPathDB" id="AmoebaDB:NAEGRDRAFT_61240"/>
<evidence type="ECO:0000313" key="4">
    <source>
        <dbReference type="EMBL" id="EFC50346.1"/>
    </source>
</evidence>
<evidence type="ECO:0000256" key="2">
    <source>
        <dbReference type="ARBA" id="ARBA00022441"/>
    </source>
</evidence>
<dbReference type="InParanoid" id="D2UXU0"/>
<comment type="similarity">
    <text evidence="1">Belongs to the TPPP family.</text>
</comment>
<dbReference type="KEGG" id="ngr:NAEGRDRAFT_61240"/>
<dbReference type="Proteomes" id="UP000006671">
    <property type="component" value="Unassembled WGS sequence"/>
</dbReference>